<dbReference type="Gene3D" id="4.10.400.10">
    <property type="entry name" value="Low-density Lipoprotein Receptor"/>
    <property type="match status" value="1"/>
</dbReference>
<protein>
    <submittedName>
        <fullName evidence="4">Uncharacterized protein</fullName>
    </submittedName>
</protein>
<name>A0A9N7Z284_PLEPL</name>
<comment type="caution">
    <text evidence="2">Lacks conserved residue(s) required for the propagation of feature annotation.</text>
</comment>
<organism evidence="4 5">
    <name type="scientific">Pleuronectes platessa</name>
    <name type="common">European plaice</name>
    <dbReference type="NCBI Taxonomy" id="8262"/>
    <lineage>
        <taxon>Eukaryota</taxon>
        <taxon>Metazoa</taxon>
        <taxon>Chordata</taxon>
        <taxon>Craniata</taxon>
        <taxon>Vertebrata</taxon>
        <taxon>Euteleostomi</taxon>
        <taxon>Actinopterygii</taxon>
        <taxon>Neopterygii</taxon>
        <taxon>Teleostei</taxon>
        <taxon>Neoteleostei</taxon>
        <taxon>Acanthomorphata</taxon>
        <taxon>Carangaria</taxon>
        <taxon>Pleuronectiformes</taxon>
        <taxon>Pleuronectoidei</taxon>
        <taxon>Pleuronectidae</taxon>
        <taxon>Pleuronectes</taxon>
    </lineage>
</organism>
<dbReference type="SUPFAM" id="SSF57424">
    <property type="entry name" value="LDL receptor-like module"/>
    <property type="match status" value="1"/>
</dbReference>
<evidence type="ECO:0000313" key="5">
    <source>
        <dbReference type="Proteomes" id="UP001153269"/>
    </source>
</evidence>
<dbReference type="PROSITE" id="PS50068">
    <property type="entry name" value="LDLRA_2"/>
    <property type="match status" value="1"/>
</dbReference>
<dbReference type="SMART" id="SM00192">
    <property type="entry name" value="LDLa"/>
    <property type="match status" value="1"/>
</dbReference>
<evidence type="ECO:0000256" key="2">
    <source>
        <dbReference type="PROSITE-ProRule" id="PRU00124"/>
    </source>
</evidence>
<feature type="region of interest" description="Disordered" evidence="3">
    <location>
        <begin position="84"/>
        <end position="111"/>
    </location>
</feature>
<gene>
    <name evidence="4" type="ORF">PLEPLA_LOCUS33919</name>
</gene>
<dbReference type="InterPro" id="IPR002172">
    <property type="entry name" value="LDrepeatLR_classA_rpt"/>
</dbReference>
<dbReference type="CDD" id="cd00112">
    <property type="entry name" value="LDLa"/>
    <property type="match status" value="1"/>
</dbReference>
<dbReference type="EMBL" id="CADEAL010003907">
    <property type="protein sequence ID" value="CAB1446181.1"/>
    <property type="molecule type" value="Genomic_DNA"/>
</dbReference>
<dbReference type="FunFam" id="4.10.400.10:FF:000148">
    <property type="entry name" value="low-density lipoprotein receptor-related protein 1B"/>
    <property type="match status" value="1"/>
</dbReference>
<keyword evidence="1" id="KW-1015">Disulfide bond</keyword>
<dbReference type="AlphaFoldDB" id="A0A9N7Z284"/>
<dbReference type="Proteomes" id="UP001153269">
    <property type="component" value="Unassembled WGS sequence"/>
</dbReference>
<feature type="region of interest" description="Disordered" evidence="3">
    <location>
        <begin position="137"/>
        <end position="164"/>
    </location>
</feature>
<evidence type="ECO:0000256" key="1">
    <source>
        <dbReference type="ARBA" id="ARBA00023157"/>
    </source>
</evidence>
<accession>A0A9N7Z284</accession>
<reference evidence="4" key="1">
    <citation type="submission" date="2020-03" db="EMBL/GenBank/DDBJ databases">
        <authorList>
            <person name="Weist P."/>
        </authorList>
    </citation>
    <scope>NUCLEOTIDE SEQUENCE</scope>
</reference>
<sequence length="164" mass="17714">MGGGAPGIVTDPVTWVINLPIKWLQRRTGAQEVVIRCPLNHIQCTGTKKCIHFNKLCNGARDCEDGYDEGVHCRERQTDVLSSHFPTSAVDPGAKVTPPPPSCQSGPEEQQAGSTSNYIKLLYEHLACLIRQHLPRDGRGPGPTLAPSGIRPSSPGGAQEDKRI</sequence>
<dbReference type="InterPro" id="IPR036055">
    <property type="entry name" value="LDL_receptor-like_sf"/>
</dbReference>
<proteinExistence type="predicted"/>
<keyword evidence="5" id="KW-1185">Reference proteome</keyword>
<dbReference type="Pfam" id="PF00057">
    <property type="entry name" value="Ldl_recept_a"/>
    <property type="match status" value="1"/>
</dbReference>
<evidence type="ECO:0000256" key="3">
    <source>
        <dbReference type="SAM" id="MobiDB-lite"/>
    </source>
</evidence>
<evidence type="ECO:0000313" key="4">
    <source>
        <dbReference type="EMBL" id="CAB1446181.1"/>
    </source>
</evidence>
<comment type="caution">
    <text evidence="4">The sequence shown here is derived from an EMBL/GenBank/DDBJ whole genome shotgun (WGS) entry which is preliminary data.</text>
</comment>